<evidence type="ECO:0000313" key="3">
    <source>
        <dbReference type="Proteomes" id="UP001501598"/>
    </source>
</evidence>
<dbReference type="Proteomes" id="UP001501598">
    <property type="component" value="Unassembled WGS sequence"/>
</dbReference>
<dbReference type="Pfam" id="PF08241">
    <property type="entry name" value="Methyltransf_11"/>
    <property type="match status" value="1"/>
</dbReference>
<dbReference type="SUPFAM" id="SSF46689">
    <property type="entry name" value="Homeodomain-like"/>
    <property type="match status" value="1"/>
</dbReference>
<dbReference type="GO" id="GO:0032259">
    <property type="term" value="P:methylation"/>
    <property type="evidence" value="ECO:0007669"/>
    <property type="project" value="UniProtKB-KW"/>
</dbReference>
<dbReference type="RefSeq" id="WP_345423240.1">
    <property type="nucleotide sequence ID" value="NZ_BAABGT010000075.1"/>
</dbReference>
<protein>
    <submittedName>
        <fullName evidence="2">Methyltransferase domain-containing protein</fullName>
    </submittedName>
</protein>
<dbReference type="Gene3D" id="1.10.357.10">
    <property type="entry name" value="Tetracycline Repressor, domain 2"/>
    <property type="match status" value="1"/>
</dbReference>
<gene>
    <name evidence="2" type="ORF">GCM10023175_49680</name>
</gene>
<comment type="caution">
    <text evidence="2">The sequence shown here is derived from an EMBL/GenBank/DDBJ whole genome shotgun (WGS) entry which is preliminary data.</text>
</comment>
<dbReference type="InterPro" id="IPR013216">
    <property type="entry name" value="Methyltransf_11"/>
</dbReference>
<dbReference type="SUPFAM" id="SSF53335">
    <property type="entry name" value="S-adenosyl-L-methionine-dependent methyltransferases"/>
    <property type="match status" value="1"/>
</dbReference>
<name>A0ABP8RXL5_9PSEU</name>
<keyword evidence="2" id="KW-0489">Methyltransferase</keyword>
<dbReference type="GO" id="GO:0008168">
    <property type="term" value="F:methyltransferase activity"/>
    <property type="evidence" value="ECO:0007669"/>
    <property type="project" value="UniProtKB-KW"/>
</dbReference>
<keyword evidence="3" id="KW-1185">Reference proteome</keyword>
<dbReference type="InterPro" id="IPR009057">
    <property type="entry name" value="Homeodomain-like_sf"/>
</dbReference>
<dbReference type="PANTHER" id="PTHR43591">
    <property type="entry name" value="METHYLTRANSFERASE"/>
    <property type="match status" value="1"/>
</dbReference>
<accession>A0ABP8RXL5</accession>
<dbReference type="InterPro" id="IPR029063">
    <property type="entry name" value="SAM-dependent_MTases_sf"/>
</dbReference>
<dbReference type="CDD" id="cd02440">
    <property type="entry name" value="AdoMet_MTases"/>
    <property type="match status" value="1"/>
</dbReference>
<dbReference type="EMBL" id="BAABGT010000075">
    <property type="protein sequence ID" value="GAA4553523.1"/>
    <property type="molecule type" value="Genomic_DNA"/>
</dbReference>
<keyword evidence="2" id="KW-0808">Transferase</keyword>
<sequence>MTAAPARRRRGPELEAAIRRAVLAPVIRHGPAGVTMEAVAAEAGTSARGRAPEPGGDTMIETAPGNDAQLAAWDGAQGTVWATHAAVLERTAAGYDPAFLDAARLGPGRHVLDVGCGTGATVRAAAERCPGGTVLGVDLSAAMLARARRDAPPGTTFLQADAQIHPFPDAAFDRVLSRTGAMFFADPDAAFANLARALRPGGRMTLLTWQAYAENPWLRELARAMSGAEPPVPPPGPGPFGLSDPDRIHTLLTGAGLVDVRITGLRAPHVLGRDPAEAEAVVTDLMGWLRPADRPLDDLRDLLRARTGPDGVAFGSAAWLVTADRPAA</sequence>
<feature type="domain" description="Methyltransferase type 11" evidence="1">
    <location>
        <begin position="112"/>
        <end position="204"/>
    </location>
</feature>
<reference evidence="3" key="1">
    <citation type="journal article" date="2019" name="Int. J. Syst. Evol. Microbiol.">
        <title>The Global Catalogue of Microorganisms (GCM) 10K type strain sequencing project: providing services to taxonomists for standard genome sequencing and annotation.</title>
        <authorList>
            <consortium name="The Broad Institute Genomics Platform"/>
            <consortium name="The Broad Institute Genome Sequencing Center for Infectious Disease"/>
            <person name="Wu L."/>
            <person name="Ma J."/>
        </authorList>
    </citation>
    <scope>NUCLEOTIDE SEQUENCE [LARGE SCALE GENOMIC DNA]</scope>
    <source>
        <strain evidence="3">JCM 17906</strain>
    </source>
</reference>
<organism evidence="2 3">
    <name type="scientific">Pseudonocardia xishanensis</name>
    <dbReference type="NCBI Taxonomy" id="630995"/>
    <lineage>
        <taxon>Bacteria</taxon>
        <taxon>Bacillati</taxon>
        <taxon>Actinomycetota</taxon>
        <taxon>Actinomycetes</taxon>
        <taxon>Pseudonocardiales</taxon>
        <taxon>Pseudonocardiaceae</taxon>
        <taxon>Pseudonocardia</taxon>
    </lineage>
</organism>
<proteinExistence type="predicted"/>
<evidence type="ECO:0000313" key="2">
    <source>
        <dbReference type="EMBL" id="GAA4553523.1"/>
    </source>
</evidence>
<evidence type="ECO:0000259" key="1">
    <source>
        <dbReference type="Pfam" id="PF08241"/>
    </source>
</evidence>
<dbReference type="Gene3D" id="3.40.50.150">
    <property type="entry name" value="Vaccinia Virus protein VP39"/>
    <property type="match status" value="1"/>
</dbReference>
<dbReference type="PANTHER" id="PTHR43591:SF24">
    <property type="entry name" value="2-METHOXY-6-POLYPRENYL-1,4-BENZOQUINOL METHYLASE, MITOCHONDRIAL"/>
    <property type="match status" value="1"/>
</dbReference>